<comment type="caution">
    <text evidence="2">The sequence shown here is derived from an EMBL/GenBank/DDBJ whole genome shotgun (WGS) entry which is preliminary data.</text>
</comment>
<evidence type="ECO:0000256" key="1">
    <source>
        <dbReference type="SAM" id="MobiDB-lite"/>
    </source>
</evidence>
<evidence type="ECO:0008006" key="4">
    <source>
        <dbReference type="Google" id="ProtNLM"/>
    </source>
</evidence>
<keyword evidence="3" id="KW-1185">Reference proteome</keyword>
<evidence type="ECO:0000313" key="3">
    <source>
        <dbReference type="Proteomes" id="UP000624325"/>
    </source>
</evidence>
<name>A0ABQ4CB30_9ACTN</name>
<accession>A0ABQ4CB30</accession>
<proteinExistence type="predicted"/>
<evidence type="ECO:0000313" key="2">
    <source>
        <dbReference type="EMBL" id="GIF59976.1"/>
    </source>
</evidence>
<feature type="region of interest" description="Disordered" evidence="1">
    <location>
        <begin position="75"/>
        <end position="112"/>
    </location>
</feature>
<organism evidence="2 3">
    <name type="scientific">Asanoa iriomotensis</name>
    <dbReference type="NCBI Taxonomy" id="234613"/>
    <lineage>
        <taxon>Bacteria</taxon>
        <taxon>Bacillati</taxon>
        <taxon>Actinomycetota</taxon>
        <taxon>Actinomycetes</taxon>
        <taxon>Micromonosporales</taxon>
        <taxon>Micromonosporaceae</taxon>
        <taxon>Asanoa</taxon>
    </lineage>
</organism>
<sequence length="112" mass="12223">MLIYIRPPASSPKHRPATELIHMAAPLLDPNLRTEPETVPGAGFQPGTWVWVHTSGSWRPGIVLHSSPHAATVRYRPAEGRGTSVDTVTSHSLAARKDEDPFLDGAPMRALR</sequence>
<dbReference type="Proteomes" id="UP000624325">
    <property type="component" value="Unassembled WGS sequence"/>
</dbReference>
<gene>
    <name evidence="2" type="ORF">Air01nite_60710</name>
</gene>
<protein>
    <recommendedName>
        <fullName evidence="4">Agenet domain-containing protein</fullName>
    </recommendedName>
</protein>
<dbReference type="EMBL" id="BONC01000057">
    <property type="protein sequence ID" value="GIF59976.1"/>
    <property type="molecule type" value="Genomic_DNA"/>
</dbReference>
<reference evidence="2 3" key="1">
    <citation type="submission" date="2021-01" db="EMBL/GenBank/DDBJ databases">
        <title>Whole genome shotgun sequence of Asanoa iriomotensis NBRC 100142.</title>
        <authorList>
            <person name="Komaki H."/>
            <person name="Tamura T."/>
        </authorList>
    </citation>
    <scope>NUCLEOTIDE SEQUENCE [LARGE SCALE GENOMIC DNA]</scope>
    <source>
        <strain evidence="2 3">NBRC 100142</strain>
    </source>
</reference>